<dbReference type="EMBL" id="CM042019">
    <property type="protein sequence ID" value="KAI3824791.1"/>
    <property type="molecule type" value="Genomic_DNA"/>
</dbReference>
<reference evidence="1 2" key="2">
    <citation type="journal article" date="2022" name="Mol. Ecol. Resour.">
        <title>The genomes of chicory, endive, great burdock and yacon provide insights into Asteraceae paleo-polyploidization history and plant inulin production.</title>
        <authorList>
            <person name="Fan W."/>
            <person name="Wang S."/>
            <person name="Wang H."/>
            <person name="Wang A."/>
            <person name="Jiang F."/>
            <person name="Liu H."/>
            <person name="Zhao H."/>
            <person name="Xu D."/>
            <person name="Zhang Y."/>
        </authorList>
    </citation>
    <scope>NUCLEOTIDE SEQUENCE [LARGE SCALE GENOMIC DNA]</scope>
    <source>
        <strain evidence="2">cv. Yunnan</strain>
        <tissue evidence="1">Leaves</tissue>
    </source>
</reference>
<reference evidence="2" key="1">
    <citation type="journal article" date="2022" name="Mol. Ecol. Resour.">
        <title>The genomes of chicory, endive, great burdock and yacon provide insights into Asteraceae palaeo-polyploidization history and plant inulin production.</title>
        <authorList>
            <person name="Fan W."/>
            <person name="Wang S."/>
            <person name="Wang H."/>
            <person name="Wang A."/>
            <person name="Jiang F."/>
            <person name="Liu H."/>
            <person name="Zhao H."/>
            <person name="Xu D."/>
            <person name="Zhang Y."/>
        </authorList>
    </citation>
    <scope>NUCLEOTIDE SEQUENCE [LARGE SCALE GENOMIC DNA]</scope>
    <source>
        <strain evidence="2">cv. Yunnan</strain>
    </source>
</reference>
<dbReference type="Proteomes" id="UP001056120">
    <property type="component" value="Linkage Group LG02"/>
</dbReference>
<gene>
    <name evidence="1" type="ORF">L1987_06262</name>
</gene>
<evidence type="ECO:0000313" key="1">
    <source>
        <dbReference type="EMBL" id="KAI3824791.1"/>
    </source>
</evidence>
<proteinExistence type="predicted"/>
<keyword evidence="2" id="KW-1185">Reference proteome</keyword>
<protein>
    <submittedName>
        <fullName evidence="1">Uncharacterized protein</fullName>
    </submittedName>
</protein>
<evidence type="ECO:0000313" key="2">
    <source>
        <dbReference type="Proteomes" id="UP001056120"/>
    </source>
</evidence>
<organism evidence="1 2">
    <name type="scientific">Smallanthus sonchifolius</name>
    <dbReference type="NCBI Taxonomy" id="185202"/>
    <lineage>
        <taxon>Eukaryota</taxon>
        <taxon>Viridiplantae</taxon>
        <taxon>Streptophyta</taxon>
        <taxon>Embryophyta</taxon>
        <taxon>Tracheophyta</taxon>
        <taxon>Spermatophyta</taxon>
        <taxon>Magnoliopsida</taxon>
        <taxon>eudicotyledons</taxon>
        <taxon>Gunneridae</taxon>
        <taxon>Pentapetalae</taxon>
        <taxon>asterids</taxon>
        <taxon>campanulids</taxon>
        <taxon>Asterales</taxon>
        <taxon>Asteraceae</taxon>
        <taxon>Asteroideae</taxon>
        <taxon>Heliantheae alliance</taxon>
        <taxon>Millerieae</taxon>
        <taxon>Smallanthus</taxon>
    </lineage>
</organism>
<comment type="caution">
    <text evidence="1">The sequence shown here is derived from an EMBL/GenBank/DDBJ whole genome shotgun (WGS) entry which is preliminary data.</text>
</comment>
<name>A0ACB9JXL3_9ASTR</name>
<sequence>MEEVSSKRLDQKRVEVVQTKKDLSSEFSPAKGDLALLSSSPVHPSRVTVSTAGASKRVSKRKKQTTVTGPLKRTRVSVKKREHVDPKDSGLKGRVESDPTTTGELAKEKVEANPSTTEKAAKESVEVWRVWDVWHGPRCEELAHRELQPRWGLCLLDRGKVPSNAVKVGPCDITPRMGVDTDSTVTPNCLEAPTTVKLMVSCCICLPIYCGGLLSGVPPVSSS</sequence>
<accession>A0ACB9JXL3</accession>